<evidence type="ECO:0000313" key="2">
    <source>
        <dbReference type="Proteomes" id="UP000263268"/>
    </source>
</evidence>
<sequence>SATALRGFDTTAGTIKIKTISNMPILLPNNIVAVTLEDLVPKFWSNRHNLWRRLDTDARKGFGIEVIQHGGGKNNRLLINYDTLPKRYQAQIPDPRQPDHILETYYKTDMAAVRYYNDYQYPDGSY</sequence>
<accession>A0A3D6BRR9</accession>
<proteinExistence type="predicted"/>
<protein>
    <submittedName>
        <fullName evidence="1">Uncharacterized protein</fullName>
    </submittedName>
</protein>
<name>A0A3D6BRR9_9FLAO</name>
<dbReference type="EMBL" id="DPRK01000158">
    <property type="protein sequence ID" value="HCY81883.1"/>
    <property type="molecule type" value="Genomic_DNA"/>
</dbReference>
<evidence type="ECO:0000313" key="1">
    <source>
        <dbReference type="EMBL" id="HCY81883.1"/>
    </source>
</evidence>
<gene>
    <name evidence="1" type="ORF">DHV22_09940</name>
</gene>
<organism evidence="1 2">
    <name type="scientific">Xanthomarina gelatinilytica</name>
    <dbReference type="NCBI Taxonomy" id="1137281"/>
    <lineage>
        <taxon>Bacteria</taxon>
        <taxon>Pseudomonadati</taxon>
        <taxon>Bacteroidota</taxon>
        <taxon>Flavobacteriia</taxon>
        <taxon>Flavobacteriales</taxon>
        <taxon>Flavobacteriaceae</taxon>
        <taxon>Xanthomarina</taxon>
    </lineage>
</organism>
<feature type="non-terminal residue" evidence="1">
    <location>
        <position position="126"/>
    </location>
</feature>
<dbReference type="Proteomes" id="UP000263268">
    <property type="component" value="Unassembled WGS sequence"/>
</dbReference>
<reference evidence="1 2" key="1">
    <citation type="journal article" date="2018" name="Nat. Biotechnol.">
        <title>A standardized bacterial taxonomy based on genome phylogeny substantially revises the tree of life.</title>
        <authorList>
            <person name="Parks D.H."/>
            <person name="Chuvochina M."/>
            <person name="Waite D.W."/>
            <person name="Rinke C."/>
            <person name="Skarshewski A."/>
            <person name="Chaumeil P.A."/>
            <person name="Hugenholtz P."/>
        </authorList>
    </citation>
    <scope>NUCLEOTIDE SEQUENCE [LARGE SCALE GENOMIC DNA]</scope>
    <source>
        <strain evidence="1">UBA10227</strain>
    </source>
</reference>
<comment type="caution">
    <text evidence="1">The sequence shown here is derived from an EMBL/GenBank/DDBJ whole genome shotgun (WGS) entry which is preliminary data.</text>
</comment>
<feature type="non-terminal residue" evidence="1">
    <location>
        <position position="1"/>
    </location>
</feature>
<dbReference type="AlphaFoldDB" id="A0A3D6BRR9"/>